<organism evidence="8 9">
    <name type="scientific">Thiorhodovibrio frisius</name>
    <dbReference type="NCBI Taxonomy" id="631362"/>
    <lineage>
        <taxon>Bacteria</taxon>
        <taxon>Pseudomonadati</taxon>
        <taxon>Pseudomonadota</taxon>
        <taxon>Gammaproteobacteria</taxon>
        <taxon>Chromatiales</taxon>
        <taxon>Chromatiaceae</taxon>
        <taxon>Thiorhodovibrio</taxon>
    </lineage>
</organism>
<dbReference type="Pfam" id="PF01555">
    <property type="entry name" value="N6_N4_Mtase"/>
    <property type="match status" value="1"/>
</dbReference>
<evidence type="ECO:0000313" key="8">
    <source>
        <dbReference type="EMBL" id="EIC20668.1"/>
    </source>
</evidence>
<dbReference type="Gene3D" id="3.40.50.150">
    <property type="entry name" value="Vaccinia Virus protein VP39"/>
    <property type="match status" value="1"/>
</dbReference>
<dbReference type="InterPro" id="IPR002295">
    <property type="entry name" value="N4/N6-MTase_EcoPI_Mod-like"/>
</dbReference>
<evidence type="ECO:0000259" key="7">
    <source>
        <dbReference type="Pfam" id="PF01555"/>
    </source>
</evidence>
<comment type="catalytic activity">
    <reaction evidence="6">
        <text>a 2'-deoxyadenosine in DNA + S-adenosyl-L-methionine = an N(6)-methyl-2'-deoxyadenosine in DNA + S-adenosyl-L-homocysteine + H(+)</text>
        <dbReference type="Rhea" id="RHEA:15197"/>
        <dbReference type="Rhea" id="RHEA-COMP:12418"/>
        <dbReference type="Rhea" id="RHEA-COMP:12419"/>
        <dbReference type="ChEBI" id="CHEBI:15378"/>
        <dbReference type="ChEBI" id="CHEBI:57856"/>
        <dbReference type="ChEBI" id="CHEBI:59789"/>
        <dbReference type="ChEBI" id="CHEBI:90615"/>
        <dbReference type="ChEBI" id="CHEBI:90616"/>
        <dbReference type="EC" id="2.1.1.72"/>
    </reaction>
</comment>
<dbReference type="PRINTS" id="PR00506">
    <property type="entry name" value="D21N6MTFRASE"/>
</dbReference>
<dbReference type="InterPro" id="IPR002052">
    <property type="entry name" value="DNA_methylase_N6_adenine_CS"/>
</dbReference>
<feature type="domain" description="DNA methylase N-4/N-6" evidence="7">
    <location>
        <begin position="482"/>
        <end position="806"/>
    </location>
</feature>
<reference evidence="8 9" key="2">
    <citation type="submission" date="2011-11" db="EMBL/GenBank/DDBJ databases">
        <authorList>
            <consortium name="US DOE Joint Genome Institute"/>
            <person name="Lucas S."/>
            <person name="Han J."/>
            <person name="Lapidus A."/>
            <person name="Cheng J.-F."/>
            <person name="Goodwin L."/>
            <person name="Pitluck S."/>
            <person name="Peters L."/>
            <person name="Ovchinnikova G."/>
            <person name="Zhang X."/>
            <person name="Detter J.C."/>
            <person name="Han C."/>
            <person name="Tapia R."/>
            <person name="Land M."/>
            <person name="Hauser L."/>
            <person name="Kyrpides N."/>
            <person name="Ivanova N."/>
            <person name="Pagani I."/>
            <person name="Vogl K."/>
            <person name="Liu Z."/>
            <person name="Overmann J."/>
            <person name="Frigaard N.-U."/>
            <person name="Bryant D."/>
            <person name="Woyke T."/>
        </authorList>
    </citation>
    <scope>NUCLEOTIDE SEQUENCE [LARGE SCALE GENOMIC DNA]</scope>
    <source>
        <strain evidence="8 9">970</strain>
    </source>
</reference>
<dbReference type="GO" id="GO:0009007">
    <property type="term" value="F:site-specific DNA-methyltransferase (adenine-specific) activity"/>
    <property type="evidence" value="ECO:0007669"/>
    <property type="project" value="UniProtKB-EC"/>
</dbReference>
<protein>
    <recommendedName>
        <fullName evidence="2">site-specific DNA-methyltransferase (adenine-specific)</fullName>
        <ecNumber evidence="2">2.1.1.72</ecNumber>
    </recommendedName>
</protein>
<keyword evidence="3 8" id="KW-0489">Methyltransferase</keyword>
<dbReference type="GO" id="GO:0008170">
    <property type="term" value="F:N-methyltransferase activity"/>
    <property type="evidence" value="ECO:0007669"/>
    <property type="project" value="InterPro"/>
</dbReference>
<reference evidence="9" key="1">
    <citation type="submission" date="2011-06" db="EMBL/GenBank/DDBJ databases">
        <authorList>
            <consortium name="US DOE Joint Genome Institute (JGI-PGF)"/>
            <person name="Lucas S."/>
            <person name="Han J."/>
            <person name="Lapidus A."/>
            <person name="Cheng J.-F."/>
            <person name="Goodwin L."/>
            <person name="Pitluck S."/>
            <person name="Peters L."/>
            <person name="Land M.L."/>
            <person name="Hauser L."/>
            <person name="Vogl K."/>
            <person name="Liu Z."/>
            <person name="Overmann J."/>
            <person name="Frigaard N.-U."/>
            <person name="Bryant D.A."/>
            <person name="Woyke T.J."/>
        </authorList>
    </citation>
    <scope>NUCLEOTIDE SEQUENCE [LARGE SCALE GENOMIC DNA]</scope>
    <source>
        <strain evidence="9">970</strain>
    </source>
</reference>
<keyword evidence="9" id="KW-1185">Reference proteome</keyword>
<dbReference type="AlphaFoldDB" id="H8Z618"/>
<dbReference type="eggNOG" id="COG2189">
    <property type="taxonomic scope" value="Bacteria"/>
</dbReference>
<dbReference type="GO" id="GO:0032259">
    <property type="term" value="P:methylation"/>
    <property type="evidence" value="ECO:0007669"/>
    <property type="project" value="UniProtKB-KW"/>
</dbReference>
<gene>
    <name evidence="8" type="ORF">Thi970DRAFT_04322</name>
</gene>
<evidence type="ECO:0000256" key="5">
    <source>
        <dbReference type="ARBA" id="ARBA00022691"/>
    </source>
</evidence>
<dbReference type="InterPro" id="IPR002941">
    <property type="entry name" value="DNA_methylase_N4/N6"/>
</dbReference>
<evidence type="ECO:0000313" key="9">
    <source>
        <dbReference type="Proteomes" id="UP000002964"/>
    </source>
</evidence>
<dbReference type="RefSeq" id="WP_009151071.1">
    <property type="nucleotide sequence ID" value="NZ_CP121471.1"/>
</dbReference>
<evidence type="ECO:0000256" key="4">
    <source>
        <dbReference type="ARBA" id="ARBA00022679"/>
    </source>
</evidence>
<evidence type="ECO:0000256" key="3">
    <source>
        <dbReference type="ARBA" id="ARBA00022603"/>
    </source>
</evidence>
<proteinExistence type="inferred from homology"/>
<evidence type="ECO:0000256" key="6">
    <source>
        <dbReference type="ARBA" id="ARBA00047942"/>
    </source>
</evidence>
<evidence type="ECO:0000256" key="2">
    <source>
        <dbReference type="ARBA" id="ARBA00011900"/>
    </source>
</evidence>
<dbReference type="GO" id="GO:0003677">
    <property type="term" value="F:DNA binding"/>
    <property type="evidence" value="ECO:0007669"/>
    <property type="project" value="InterPro"/>
</dbReference>
<dbReference type="SUPFAM" id="SSF53335">
    <property type="entry name" value="S-adenosyl-L-methionine-dependent methyltransferases"/>
    <property type="match status" value="1"/>
</dbReference>
<dbReference type="EC" id="2.1.1.72" evidence="2"/>
<keyword evidence="4" id="KW-0808">Transferase</keyword>
<dbReference type="HOGENOM" id="CLU_013151_0_0_6"/>
<dbReference type="EMBL" id="JH603170">
    <property type="protein sequence ID" value="EIC20668.1"/>
    <property type="molecule type" value="Genomic_DNA"/>
</dbReference>
<dbReference type="STRING" id="631362.Thi970DRAFT_04322"/>
<dbReference type="InterPro" id="IPR029063">
    <property type="entry name" value="SAM-dependent_MTases_sf"/>
</dbReference>
<dbReference type="PROSITE" id="PS00092">
    <property type="entry name" value="N6_MTASE"/>
    <property type="match status" value="1"/>
</dbReference>
<name>H8Z618_9GAMM</name>
<accession>H8Z618</accession>
<evidence type="ECO:0000256" key="1">
    <source>
        <dbReference type="ARBA" id="ARBA00006594"/>
    </source>
</evidence>
<keyword evidence="5" id="KW-0949">S-adenosyl-L-methionine</keyword>
<sequence length="1028" mass="118812">MASSKKKFLHLLYSDLLKVDLADLDFGFYRILKYRRDEVRAFFDQRLPEIMTQAMRGQAADRLAEVNNALTTVQGELEQASNAWGLAGPFIATDELDPRIAEMPAGKRWRDLTAERAHLAAAAGFSETEEDRLYNHLYLFFSRYYADGDFIRQPRRGREGRYSVAYNGEDVHFHWRGRGSHYVKTTEELSSYRYRDGDWAVEFQLAEANQEQDNVKGKTRYFFPQPQDFDLDVAGRSARLPFVFRPLTKPEEERYKGNGSAQEQIIDDLQAPLKDRLKPGLDPATLERHIRRYARKHRTDYFVHPNLGRFLKAELDWYLKHEYLDLDGIIGSEDSASTDPALLSDRLIKLKALRRIGGLIINFLDQIETFQAALFEKRKFVMRADYLAPVRLLDRALWPEILGNSAQIAAWRDLFGLEGPVTDETLEQYPTLVVDTRHFDDAFKLRLLACYDDIDAALDGLLVHAENYAALRTLEYRYRERVKCIYIDPPYNTGSDEFLYKDDFSRHSTWLAMMEERLPLISEALNQDGVFFSSIDSNEQSFLHELLMRTFGKANCVGTMVWKGATDNNPTRIQFEHEYVECFVRDSQSNPGVWSSGDIDAKDLMLSEYERLKEELKKPQDVQAAFRLFIKNNKQILSPLTHYDRVDDEGPYTGSRKVHNPGKEGYRYDIMHPNGKPCVQPARGYRFPPVKRDQLLAKGKFIFGEDEKQIVQIKEYLRDYCGSLKGVIELDGRIGANALESLFGSREIFKNPKPVSLIEKLISFVTNNSDLVADYFAGSGTSVQAVIEQNRNDGANRRFLAVDYGQYFESTLVKRTTKLMSWPLWKNGARDGAVDGQDWVERSPRLIKILRLESFEDSLNALELPEERSARLMGQQDIFGDDYLLKYMLDAETEESEVRLNTRALEQPFDYRLRVHGNNGLTEVPVDLVETFNLLMGFHVRRIRALKDGKRPYRIVEALEDGRPVLVVWRDMTGFDHVRDRAFVEGEYPDLANYTTVYVNGDSCILNGRSLDGEFHRRMNERDEHFLQ</sequence>
<comment type="similarity">
    <text evidence="1">Belongs to the N(4)/N(6)-methyltransferase family.</text>
</comment>
<dbReference type="OrthoDB" id="9816043at2"/>
<dbReference type="Proteomes" id="UP000002964">
    <property type="component" value="Unassembled WGS sequence"/>
</dbReference>